<reference evidence="7" key="2">
    <citation type="submission" date="2021-09" db="EMBL/GenBank/DDBJ databases">
        <authorList>
            <person name="Jia N."/>
            <person name="Wang J."/>
            <person name="Shi W."/>
            <person name="Du L."/>
            <person name="Sun Y."/>
            <person name="Zhan W."/>
            <person name="Jiang J."/>
            <person name="Wang Q."/>
            <person name="Zhang B."/>
            <person name="Ji P."/>
            <person name="Sakyi L.B."/>
            <person name="Cui X."/>
            <person name="Yuan T."/>
            <person name="Jiang B."/>
            <person name="Yang W."/>
            <person name="Lam T.T.-Y."/>
            <person name="Chang Q."/>
            <person name="Ding S."/>
            <person name="Wang X."/>
            <person name="Zhu J."/>
            <person name="Ruan X."/>
            <person name="Zhao L."/>
            <person name="Wei J."/>
            <person name="Que T."/>
            <person name="Du C."/>
            <person name="Cheng J."/>
            <person name="Dai P."/>
            <person name="Han X."/>
            <person name="Huang E."/>
            <person name="Gao Y."/>
            <person name="Liu J."/>
            <person name="Shao H."/>
            <person name="Ye R."/>
            <person name="Li L."/>
            <person name="Wei W."/>
            <person name="Wang X."/>
            <person name="Wang C."/>
            <person name="Huo Q."/>
            <person name="Li W."/>
            <person name="Guo W."/>
            <person name="Chen H."/>
            <person name="Chen S."/>
            <person name="Zhou L."/>
            <person name="Zhou L."/>
            <person name="Ni X."/>
            <person name="Tian J."/>
            <person name="Zhou Y."/>
            <person name="Sheng Y."/>
            <person name="Liu T."/>
            <person name="Pan Y."/>
            <person name="Xia L."/>
            <person name="Li J."/>
            <person name="Zhao F."/>
            <person name="Cao W."/>
        </authorList>
    </citation>
    <scope>NUCLEOTIDE SEQUENCE</scope>
    <source>
        <strain evidence="7">Rsan-2018</strain>
        <tissue evidence="7">Larvae</tissue>
    </source>
</reference>
<sequence length="992" mass="114439">MLVPVFYAVYTSLFLAVQIGWEVALAFLAQHAAFLAVAALRVPVFCYVLASLVLMQNKINDMSFFHHVYDNYGPETHMVTYVAFHWNILRGLSFSLDFIHNEREKPEDSRSRWPPYWRTLAYVIYMPAVYLGPLQNYHDYAAQLDKARPQCTLREMGAAITGVLRSCAHFLLVEVMAHYLYSSAMSQWPWMIGKLDPASLVGFGLSLLFFFYVRYVFNYGIAGALARAEGIEIPPHAKCIVRLHRCSHFWRYFYEPVAGGRKGAAWLVLGTAASFAFTWFWHDMERSDGIWCALSVLGIAIEVLVVQARRSSFVKKLERLYFRYGVTGYMVTMACFQWNLLRGLSFSLDIVRAHRKTPKRSEAGPPYWRTLAYSFYLPPLYLGPMQNYCDFETQVDKCETGFQATGAMSKLLWTVETLDTASLLGYGLALNFFFYLRYVFCYGFAGALASAEGIVLPPYSKCITRLTRCTHFWRYFDRGMHLWIRRYVYDPLVGDRRGAAWILLGAAFAFAFSWLWHGMDRVATVWSVLSVLGIAAEVLAAEARKLRPFKDFEERYLTTPERLRVAGAVLGSPNYLLTICACIFHLADYDICLILCWEVALMFLAQHAIFYAVAALHIPALCYLAAAVIHCQKFVNPFDPATYMYERYGIMPHRVAYVAFHWNIMRGLSFSLHFVRAQRQSAEKSRWLPYWKTLAYMIYLPTVYLGPPQNYDDYVVQLDKPRRSCTLREIATSVARILRSGAHFFLMELMAHFFYSSAMARWPWMAERLDLYSLVGFAFSLLFFFYVRYLFTYGFAGAIARAEGVEIPPPSMCIATMYRCSYFWRYFDRGMHLWIRRYFYEPVVGQSRGACRVLFGTAVAFGFTWVWHSMHKRDAIWCALSVLGIALEVIVREVRKRDVCKKFEGRYLASAERMRVAKALIGSPHFVLTMCACIFHLAEPEVCLIMCRRILPGFPFPLVFVFLGMYSGLSVALDLEEWKQEATVERKHKDSS</sequence>
<feature type="transmembrane region" description="Helical" evidence="6">
    <location>
        <begin position="34"/>
        <end position="55"/>
    </location>
</feature>
<dbReference type="VEuPathDB" id="VectorBase:RSAN_046475"/>
<proteinExistence type="inferred from homology"/>
<feature type="transmembrane region" description="Helical" evidence="6">
    <location>
        <begin position="737"/>
        <end position="757"/>
    </location>
</feature>
<evidence type="ECO:0000313" key="7">
    <source>
        <dbReference type="EMBL" id="KAH7972327.1"/>
    </source>
</evidence>
<feature type="transmembrane region" description="Helical" evidence="6">
    <location>
        <begin position="769"/>
        <end position="787"/>
    </location>
</feature>
<dbReference type="EMBL" id="JABSTV010001247">
    <property type="protein sequence ID" value="KAH7972327.1"/>
    <property type="molecule type" value="Genomic_DNA"/>
</dbReference>
<keyword evidence="4 6" id="KW-0472">Membrane</keyword>
<evidence type="ECO:0000256" key="4">
    <source>
        <dbReference type="ARBA" id="ARBA00023136"/>
    </source>
</evidence>
<feature type="transmembrane region" description="Helical" evidence="6">
    <location>
        <begin position="916"/>
        <end position="938"/>
    </location>
</feature>
<dbReference type="InterPro" id="IPR051085">
    <property type="entry name" value="MB_O-acyltransferase"/>
</dbReference>
<evidence type="ECO:0000256" key="3">
    <source>
        <dbReference type="ARBA" id="ARBA00022989"/>
    </source>
</evidence>
<dbReference type="AlphaFoldDB" id="A0A9D4QAG7"/>
<feature type="transmembrane region" description="Helical" evidence="6">
    <location>
        <begin position="608"/>
        <end position="635"/>
    </location>
</feature>
<accession>A0A9D4QAG7</accession>
<feature type="transmembrane region" description="Helical" evidence="6">
    <location>
        <begin position="7"/>
        <end position="28"/>
    </location>
</feature>
<gene>
    <name evidence="7" type="ORF">HPB52_011121</name>
</gene>
<reference evidence="7" key="1">
    <citation type="journal article" date="2020" name="Cell">
        <title>Large-Scale Comparative Analyses of Tick Genomes Elucidate Their Genetic Diversity and Vector Capacities.</title>
        <authorList>
            <consortium name="Tick Genome and Microbiome Consortium (TIGMIC)"/>
            <person name="Jia N."/>
            <person name="Wang J."/>
            <person name="Shi W."/>
            <person name="Du L."/>
            <person name="Sun Y."/>
            <person name="Zhan W."/>
            <person name="Jiang J.F."/>
            <person name="Wang Q."/>
            <person name="Zhang B."/>
            <person name="Ji P."/>
            <person name="Bell-Sakyi L."/>
            <person name="Cui X.M."/>
            <person name="Yuan T.T."/>
            <person name="Jiang B.G."/>
            <person name="Yang W.F."/>
            <person name="Lam T.T."/>
            <person name="Chang Q.C."/>
            <person name="Ding S.J."/>
            <person name="Wang X.J."/>
            <person name="Zhu J.G."/>
            <person name="Ruan X.D."/>
            <person name="Zhao L."/>
            <person name="Wei J.T."/>
            <person name="Ye R.Z."/>
            <person name="Que T.C."/>
            <person name="Du C.H."/>
            <person name="Zhou Y.H."/>
            <person name="Cheng J.X."/>
            <person name="Dai P.F."/>
            <person name="Guo W.B."/>
            <person name="Han X.H."/>
            <person name="Huang E.J."/>
            <person name="Li L.F."/>
            <person name="Wei W."/>
            <person name="Gao Y.C."/>
            <person name="Liu J.Z."/>
            <person name="Shao H.Z."/>
            <person name="Wang X."/>
            <person name="Wang C.C."/>
            <person name="Yang T.C."/>
            <person name="Huo Q.B."/>
            <person name="Li W."/>
            <person name="Chen H.Y."/>
            <person name="Chen S.E."/>
            <person name="Zhou L.G."/>
            <person name="Ni X.B."/>
            <person name="Tian J.H."/>
            <person name="Sheng Y."/>
            <person name="Liu T."/>
            <person name="Pan Y.S."/>
            <person name="Xia L.Y."/>
            <person name="Li J."/>
            <person name="Zhao F."/>
            <person name="Cao W.C."/>
        </authorList>
    </citation>
    <scope>NUCLEOTIDE SEQUENCE</scope>
    <source>
        <strain evidence="7">Rsan-2018</strain>
    </source>
</reference>
<comment type="subcellular location">
    <subcellularLocation>
        <location evidence="1">Membrane</location>
        <topology evidence="1">Multi-pass membrane protein</topology>
    </subcellularLocation>
</comment>
<name>A0A9D4QAG7_RHISA</name>
<feature type="transmembrane region" description="Helical" evidence="6">
    <location>
        <begin position="523"/>
        <end position="541"/>
    </location>
</feature>
<dbReference type="PANTHER" id="PTHR13285:SF18">
    <property type="entry name" value="PROTEIN-CYSTEINE N-PALMITOYLTRANSFERASE RASP"/>
    <property type="match status" value="1"/>
</dbReference>
<evidence type="ECO:0000256" key="5">
    <source>
        <dbReference type="ARBA" id="ARBA00038268"/>
    </source>
</evidence>
<dbReference type="Proteomes" id="UP000821837">
    <property type="component" value="Chromosome 11"/>
</dbReference>
<evidence type="ECO:0008006" key="9">
    <source>
        <dbReference type="Google" id="ProtNLM"/>
    </source>
</evidence>
<dbReference type="VEuPathDB" id="VectorBase:RSAN_029173"/>
<dbReference type="GO" id="GO:0005783">
    <property type="term" value="C:endoplasmic reticulum"/>
    <property type="evidence" value="ECO:0007669"/>
    <property type="project" value="TreeGrafter"/>
</dbReference>
<evidence type="ECO:0000313" key="8">
    <source>
        <dbReference type="Proteomes" id="UP000821837"/>
    </source>
</evidence>
<feature type="transmembrane region" description="Helical" evidence="6">
    <location>
        <begin position="288"/>
        <end position="308"/>
    </location>
</feature>
<feature type="transmembrane region" description="Helical" evidence="6">
    <location>
        <begin position="849"/>
        <end position="868"/>
    </location>
</feature>
<protein>
    <recommendedName>
        <fullName evidence="9">Acyltransferase required for palmitoylation of hedgehog hh family of secreted signaling</fullName>
    </recommendedName>
</protein>
<feature type="transmembrane region" description="Helical" evidence="6">
    <location>
        <begin position="874"/>
        <end position="895"/>
    </location>
</feature>
<dbReference type="GO" id="GO:0016409">
    <property type="term" value="F:palmitoyltransferase activity"/>
    <property type="evidence" value="ECO:0007669"/>
    <property type="project" value="TreeGrafter"/>
</dbReference>
<dbReference type="GO" id="GO:0016020">
    <property type="term" value="C:membrane"/>
    <property type="evidence" value="ECO:0007669"/>
    <property type="project" value="UniProtKB-SubCell"/>
</dbReference>
<dbReference type="PANTHER" id="PTHR13285">
    <property type="entry name" value="ACYLTRANSFERASE"/>
    <property type="match status" value="1"/>
</dbReference>
<feature type="transmembrane region" description="Helical" evidence="6">
    <location>
        <begin position="200"/>
        <end position="217"/>
    </location>
</feature>
<keyword evidence="8" id="KW-1185">Reference proteome</keyword>
<comment type="caution">
    <text evidence="7">The sequence shown here is derived from an EMBL/GenBank/DDBJ whole genome shotgun (WGS) entry which is preliminary data.</text>
</comment>
<evidence type="ECO:0000256" key="1">
    <source>
        <dbReference type="ARBA" id="ARBA00004141"/>
    </source>
</evidence>
<feature type="transmembrane region" description="Helical" evidence="6">
    <location>
        <begin position="432"/>
        <end position="456"/>
    </location>
</feature>
<evidence type="ECO:0000256" key="6">
    <source>
        <dbReference type="SAM" id="Phobius"/>
    </source>
</evidence>
<organism evidence="7 8">
    <name type="scientific">Rhipicephalus sanguineus</name>
    <name type="common">Brown dog tick</name>
    <name type="synonym">Ixodes sanguineus</name>
    <dbReference type="NCBI Taxonomy" id="34632"/>
    <lineage>
        <taxon>Eukaryota</taxon>
        <taxon>Metazoa</taxon>
        <taxon>Ecdysozoa</taxon>
        <taxon>Arthropoda</taxon>
        <taxon>Chelicerata</taxon>
        <taxon>Arachnida</taxon>
        <taxon>Acari</taxon>
        <taxon>Parasitiformes</taxon>
        <taxon>Ixodida</taxon>
        <taxon>Ixodoidea</taxon>
        <taxon>Ixodidae</taxon>
        <taxon>Rhipicephalinae</taxon>
        <taxon>Rhipicephalus</taxon>
        <taxon>Rhipicephalus</taxon>
    </lineage>
</organism>
<dbReference type="InterPro" id="IPR004299">
    <property type="entry name" value="MBOAT_fam"/>
</dbReference>
<feature type="transmembrane region" description="Helical" evidence="6">
    <location>
        <begin position="499"/>
        <end position="517"/>
    </location>
</feature>
<feature type="transmembrane region" description="Helical" evidence="6">
    <location>
        <begin position="950"/>
        <end position="973"/>
    </location>
</feature>
<feature type="transmembrane region" description="Helical" evidence="6">
    <location>
        <begin position="156"/>
        <end position="180"/>
    </location>
</feature>
<feature type="transmembrane region" description="Helical" evidence="6">
    <location>
        <begin position="320"/>
        <end position="340"/>
    </location>
</feature>
<feature type="transmembrane region" description="Helical" evidence="6">
    <location>
        <begin position="264"/>
        <end position="282"/>
    </location>
</feature>
<dbReference type="Pfam" id="PF03062">
    <property type="entry name" value="MBOAT"/>
    <property type="match status" value="3"/>
</dbReference>
<keyword evidence="3 6" id="KW-1133">Transmembrane helix</keyword>
<comment type="similarity">
    <text evidence="5">Belongs to the membrane-bound acyltransferase family. HHAT subfamily.</text>
</comment>
<evidence type="ECO:0000256" key="2">
    <source>
        <dbReference type="ARBA" id="ARBA00022692"/>
    </source>
</evidence>
<keyword evidence="2 6" id="KW-0812">Transmembrane</keyword>